<reference evidence="1 2" key="1">
    <citation type="submission" date="2017-01" db="EMBL/GenBank/DDBJ databases">
        <authorList>
            <person name="Wolfgang W.J."/>
            <person name="Cole J."/>
            <person name="Wroblewski D."/>
            <person name="Mcginnis J."/>
            <person name="Musser K.A."/>
        </authorList>
    </citation>
    <scope>NUCLEOTIDE SEQUENCE [LARGE SCALE GENOMIC DNA]</scope>
    <source>
        <strain evidence="1 2">DSM 21643</strain>
    </source>
</reference>
<proteinExistence type="predicted"/>
<organism evidence="1 2">
    <name type="scientific">Neisseria zoodegmatis</name>
    <dbReference type="NCBI Taxonomy" id="326523"/>
    <lineage>
        <taxon>Bacteria</taxon>
        <taxon>Pseudomonadati</taxon>
        <taxon>Pseudomonadota</taxon>
        <taxon>Betaproteobacteria</taxon>
        <taxon>Neisseriales</taxon>
        <taxon>Neisseriaceae</taxon>
        <taxon>Neisseria</taxon>
    </lineage>
</organism>
<dbReference type="Proteomes" id="UP000193466">
    <property type="component" value="Unassembled WGS sequence"/>
</dbReference>
<sequence>MFGAVKSRAGNHYGRTHGGGFIAGRGDGILTVGGQPAERRILLFERGTFKLVRGAWSRPDGTYLLDRINPDRDYLVLALDHKRQYEPVAYDFVRPAVPESG</sequence>
<gene>
    <name evidence="1" type="ORF">BWD10_10060</name>
</gene>
<protein>
    <submittedName>
        <fullName evidence="1">Uncharacterized protein</fullName>
    </submittedName>
</protein>
<accession>A0ABX3WCC2</accession>
<evidence type="ECO:0000313" key="1">
    <source>
        <dbReference type="EMBL" id="OSI09315.1"/>
    </source>
</evidence>
<evidence type="ECO:0000313" key="2">
    <source>
        <dbReference type="Proteomes" id="UP000193466"/>
    </source>
</evidence>
<name>A0ABX3WCC2_9NEIS</name>
<comment type="caution">
    <text evidence="1">The sequence shown here is derived from an EMBL/GenBank/DDBJ whole genome shotgun (WGS) entry which is preliminary data.</text>
</comment>
<keyword evidence="2" id="KW-1185">Reference proteome</keyword>
<dbReference type="EMBL" id="MTBM01000015">
    <property type="protein sequence ID" value="OSI09315.1"/>
    <property type="molecule type" value="Genomic_DNA"/>
</dbReference>